<keyword evidence="2" id="KW-1185">Reference proteome</keyword>
<name>A0A8H6DJU5_9HYPO</name>
<protein>
    <submittedName>
        <fullName evidence="1">Uncharacterized protein</fullName>
    </submittedName>
</protein>
<dbReference type="OrthoDB" id="5063603at2759"/>
<proteinExistence type="predicted"/>
<organism evidence="1 2">
    <name type="scientific">Fusarium mundagurra</name>
    <dbReference type="NCBI Taxonomy" id="1567541"/>
    <lineage>
        <taxon>Eukaryota</taxon>
        <taxon>Fungi</taxon>
        <taxon>Dikarya</taxon>
        <taxon>Ascomycota</taxon>
        <taxon>Pezizomycotina</taxon>
        <taxon>Sordariomycetes</taxon>
        <taxon>Hypocreomycetidae</taxon>
        <taxon>Hypocreales</taxon>
        <taxon>Nectriaceae</taxon>
        <taxon>Fusarium</taxon>
        <taxon>Fusarium fujikuroi species complex</taxon>
    </lineage>
</organism>
<dbReference type="AlphaFoldDB" id="A0A8H6DJU5"/>
<dbReference type="EMBL" id="JAAOAN010000182">
    <property type="protein sequence ID" value="KAF5717687.1"/>
    <property type="molecule type" value="Genomic_DNA"/>
</dbReference>
<evidence type="ECO:0000313" key="1">
    <source>
        <dbReference type="EMBL" id="KAF5717687.1"/>
    </source>
</evidence>
<reference evidence="1 2" key="1">
    <citation type="submission" date="2020-05" db="EMBL/GenBank/DDBJ databases">
        <title>Identification and distribution of gene clusters putatively required for synthesis of sphingolipid metabolism inhibitors in phylogenetically diverse species of the filamentous fungus Fusarium.</title>
        <authorList>
            <person name="Kim H.-S."/>
            <person name="Busman M."/>
            <person name="Brown D.W."/>
            <person name="Divon H."/>
            <person name="Uhlig S."/>
            <person name="Proctor R.H."/>
        </authorList>
    </citation>
    <scope>NUCLEOTIDE SEQUENCE [LARGE SCALE GENOMIC DNA]</scope>
    <source>
        <strain evidence="1 2">NRRL 66235</strain>
    </source>
</reference>
<comment type="caution">
    <text evidence="1">The sequence shown here is derived from an EMBL/GenBank/DDBJ whole genome shotgun (WGS) entry which is preliminary data.</text>
</comment>
<accession>A0A8H6DJU5</accession>
<evidence type="ECO:0000313" key="2">
    <source>
        <dbReference type="Proteomes" id="UP000544331"/>
    </source>
</evidence>
<dbReference type="Proteomes" id="UP000544331">
    <property type="component" value="Unassembled WGS sequence"/>
</dbReference>
<sequence length="246" mass="28158">MNSIDDVRRGIERLDLFSKDLAEAKQSFHEMDDSDYSVGQRDRLGELYQQGGGVFKLLGPWTDDIWDWRNLTVSLAHCYLDFLQKELWDLMPADHPEKFFVPESSVLRLIAECENTLLRSFLRWAIVGAHNPSSAVHSLLQMHSSDDAVEYMVPKPKPEGEMKVVLVRVTDLPKLLDHWDQRVVSGPGEEEMVEVCKSNKSNFCKPNFRKSVTKGLFVLAWKSPGDFEDMWMDGQGFAIPDVPELI</sequence>
<gene>
    <name evidence="1" type="ORF">FMUND_5633</name>
</gene>